<protein>
    <submittedName>
        <fullName evidence="3">DUF4190 domain-containing protein</fullName>
    </submittedName>
</protein>
<gene>
    <name evidence="3" type="ORF">ACFSKW_42385</name>
</gene>
<evidence type="ECO:0000259" key="2">
    <source>
        <dbReference type="Pfam" id="PF13828"/>
    </source>
</evidence>
<organism evidence="3 4">
    <name type="scientific">Nonomuraea mangrovi</name>
    <dbReference type="NCBI Taxonomy" id="2316207"/>
    <lineage>
        <taxon>Bacteria</taxon>
        <taxon>Bacillati</taxon>
        <taxon>Actinomycetota</taxon>
        <taxon>Actinomycetes</taxon>
        <taxon>Streptosporangiales</taxon>
        <taxon>Streptosporangiaceae</taxon>
        <taxon>Nonomuraea</taxon>
    </lineage>
</organism>
<accession>A0ABW4TAJ4</accession>
<feature type="transmembrane region" description="Helical" evidence="1">
    <location>
        <begin position="24"/>
        <end position="53"/>
    </location>
</feature>
<name>A0ABW4TAJ4_9ACTN</name>
<dbReference type="RefSeq" id="WP_379579948.1">
    <property type="nucleotide sequence ID" value="NZ_JBHUFV010000061.1"/>
</dbReference>
<evidence type="ECO:0000256" key="1">
    <source>
        <dbReference type="SAM" id="Phobius"/>
    </source>
</evidence>
<evidence type="ECO:0000313" key="4">
    <source>
        <dbReference type="Proteomes" id="UP001597368"/>
    </source>
</evidence>
<feature type="transmembrane region" description="Helical" evidence="1">
    <location>
        <begin position="73"/>
        <end position="94"/>
    </location>
</feature>
<keyword evidence="1" id="KW-1133">Transmembrane helix</keyword>
<keyword evidence="1" id="KW-0812">Transmembrane</keyword>
<keyword evidence="4" id="KW-1185">Reference proteome</keyword>
<reference evidence="4" key="1">
    <citation type="journal article" date="2019" name="Int. J. Syst. Evol. Microbiol.">
        <title>The Global Catalogue of Microorganisms (GCM) 10K type strain sequencing project: providing services to taxonomists for standard genome sequencing and annotation.</title>
        <authorList>
            <consortium name="The Broad Institute Genomics Platform"/>
            <consortium name="The Broad Institute Genome Sequencing Center for Infectious Disease"/>
            <person name="Wu L."/>
            <person name="Ma J."/>
        </authorList>
    </citation>
    <scope>NUCLEOTIDE SEQUENCE [LARGE SCALE GENOMIC DNA]</scope>
    <source>
        <strain evidence="4">ICMP 6774ER</strain>
    </source>
</reference>
<evidence type="ECO:0000313" key="3">
    <source>
        <dbReference type="EMBL" id="MFD1938145.1"/>
    </source>
</evidence>
<proteinExistence type="predicted"/>
<sequence length="114" mass="12088">MHPPYGDDEHRYLPRPATAPTSGAAVASLIFGIFGLFGSWCLFGIPSIIAVILGHVATSQTRRGLRPGHGMAVAGLILGYAVVIPALVVTVFVFTHPTALAEWVNTVFSWVDSS</sequence>
<dbReference type="EMBL" id="JBHUFV010000061">
    <property type="protein sequence ID" value="MFD1938145.1"/>
    <property type="molecule type" value="Genomic_DNA"/>
</dbReference>
<dbReference type="InterPro" id="IPR025241">
    <property type="entry name" value="DUF4190"/>
</dbReference>
<feature type="domain" description="DUF4190" evidence="2">
    <location>
        <begin position="25"/>
        <end position="87"/>
    </location>
</feature>
<dbReference type="Proteomes" id="UP001597368">
    <property type="component" value="Unassembled WGS sequence"/>
</dbReference>
<keyword evidence="1" id="KW-0472">Membrane</keyword>
<dbReference type="Pfam" id="PF13828">
    <property type="entry name" value="DUF4190"/>
    <property type="match status" value="1"/>
</dbReference>
<comment type="caution">
    <text evidence="3">The sequence shown here is derived from an EMBL/GenBank/DDBJ whole genome shotgun (WGS) entry which is preliminary data.</text>
</comment>